<comment type="caution">
    <text evidence="1">The sequence shown here is derived from an EMBL/GenBank/DDBJ whole genome shotgun (WGS) entry which is preliminary data.</text>
</comment>
<dbReference type="RefSeq" id="WP_251379064.1">
    <property type="nucleotide sequence ID" value="NZ_BAABKP010000001.1"/>
</dbReference>
<keyword evidence="2" id="KW-1185">Reference proteome</keyword>
<name>A0ABP9B6W3_9MICC</name>
<reference evidence="2" key="1">
    <citation type="journal article" date="2019" name="Int. J. Syst. Evol. Microbiol.">
        <title>The Global Catalogue of Microorganisms (GCM) 10K type strain sequencing project: providing services to taxonomists for standard genome sequencing and annotation.</title>
        <authorList>
            <consortium name="The Broad Institute Genomics Platform"/>
            <consortium name="The Broad Institute Genome Sequencing Center for Infectious Disease"/>
            <person name="Wu L."/>
            <person name="Ma J."/>
        </authorList>
    </citation>
    <scope>NUCLEOTIDE SEQUENCE [LARGE SCALE GENOMIC DNA]</scope>
    <source>
        <strain evidence="2">JCM 18541</strain>
    </source>
</reference>
<gene>
    <name evidence="1" type="ORF">GCM10023352_06820</name>
</gene>
<evidence type="ECO:0000313" key="1">
    <source>
        <dbReference type="EMBL" id="GAA4791342.1"/>
    </source>
</evidence>
<sequence length="183" mass="20263">MNNLDLLLRDYEIQLDESRRLTYEADAAEVRRSEAAKIYLADRLAAQIGQLLVVHGLNSEIWRGTLKNIGLGWIQLESSAGNLIVPLVSLMWWEGGDNKSFTSAQEVSRKLTLGYVLRALAASQQTVSISHGGPDSPLTEGRITTVGADYCELFVQRIEAKEGTQRNEVRVIPFGAIAVLHTR</sequence>
<proteinExistence type="predicted"/>
<dbReference type="EMBL" id="BAABKP010000001">
    <property type="protein sequence ID" value="GAA4791342.1"/>
    <property type="molecule type" value="Genomic_DNA"/>
</dbReference>
<accession>A0ABP9B6W3</accession>
<organism evidence="1 2">
    <name type="scientific">Rothia endophytica</name>
    <dbReference type="NCBI Taxonomy" id="1324766"/>
    <lineage>
        <taxon>Bacteria</taxon>
        <taxon>Bacillati</taxon>
        <taxon>Actinomycetota</taxon>
        <taxon>Actinomycetes</taxon>
        <taxon>Micrococcales</taxon>
        <taxon>Micrococcaceae</taxon>
        <taxon>Rothia</taxon>
    </lineage>
</organism>
<evidence type="ECO:0000313" key="2">
    <source>
        <dbReference type="Proteomes" id="UP001500187"/>
    </source>
</evidence>
<protein>
    <submittedName>
        <fullName evidence="1">Uncharacterized protein</fullName>
    </submittedName>
</protein>
<dbReference type="Proteomes" id="UP001500187">
    <property type="component" value="Unassembled WGS sequence"/>
</dbReference>